<evidence type="ECO:0000256" key="3">
    <source>
        <dbReference type="ARBA" id="ARBA00022679"/>
    </source>
</evidence>
<dbReference type="Gramene" id="Jr01_09390_p1">
    <property type="protein sequence ID" value="cds.Jr01_09390_p1"/>
    <property type="gene ID" value="Jr01_09390"/>
</dbReference>
<name>A0A2I4EB40_JUGRE</name>
<feature type="region of interest" description="Disordered" evidence="9">
    <location>
        <begin position="55"/>
        <end position="76"/>
    </location>
</feature>
<dbReference type="InterPro" id="IPR000477">
    <property type="entry name" value="RT_dom"/>
</dbReference>
<dbReference type="OrthoDB" id="1738534at2759"/>
<keyword evidence="2" id="KW-0645">Protease</keyword>
<evidence type="ECO:0000256" key="4">
    <source>
        <dbReference type="ARBA" id="ARBA00022695"/>
    </source>
</evidence>
<dbReference type="Proteomes" id="UP000235220">
    <property type="component" value="Chromosome 1"/>
</dbReference>
<dbReference type="GO" id="GO:0004519">
    <property type="term" value="F:endonuclease activity"/>
    <property type="evidence" value="ECO:0007669"/>
    <property type="project" value="UniProtKB-KW"/>
</dbReference>
<keyword evidence="4" id="KW-0548">Nucleotidyltransferase</keyword>
<dbReference type="InterPro" id="IPR005162">
    <property type="entry name" value="Retrotrans_gag_dom"/>
</dbReference>
<evidence type="ECO:0000256" key="5">
    <source>
        <dbReference type="ARBA" id="ARBA00022722"/>
    </source>
</evidence>
<keyword evidence="8" id="KW-0695">RNA-directed DNA polymerase</keyword>
<dbReference type="InterPro" id="IPR021109">
    <property type="entry name" value="Peptidase_aspartic_dom_sf"/>
</dbReference>
<dbReference type="InterPro" id="IPR001969">
    <property type="entry name" value="Aspartic_peptidase_AS"/>
</dbReference>
<dbReference type="GO" id="GO:0004190">
    <property type="term" value="F:aspartic-type endopeptidase activity"/>
    <property type="evidence" value="ECO:0007669"/>
    <property type="project" value="InterPro"/>
</dbReference>
<dbReference type="RefSeq" id="XP_018816611.1">
    <property type="nucleotide sequence ID" value="XM_018961066.1"/>
</dbReference>
<evidence type="ECO:0000313" key="11">
    <source>
        <dbReference type="RefSeq" id="XP_018816611.1"/>
    </source>
</evidence>
<dbReference type="GO" id="GO:0006508">
    <property type="term" value="P:proteolysis"/>
    <property type="evidence" value="ECO:0007669"/>
    <property type="project" value="UniProtKB-KW"/>
</dbReference>
<dbReference type="InterPro" id="IPR043502">
    <property type="entry name" value="DNA/RNA_pol_sf"/>
</dbReference>
<accession>A0A2I4EB40</accession>
<evidence type="ECO:0000256" key="6">
    <source>
        <dbReference type="ARBA" id="ARBA00022759"/>
    </source>
</evidence>
<dbReference type="AlphaFoldDB" id="A0A2I4EB40"/>
<dbReference type="InterPro" id="IPR050951">
    <property type="entry name" value="Retrovirus_Pol_polyprotein"/>
</dbReference>
<dbReference type="GO" id="GO:0003964">
    <property type="term" value="F:RNA-directed DNA polymerase activity"/>
    <property type="evidence" value="ECO:0007669"/>
    <property type="project" value="UniProtKB-KW"/>
</dbReference>
<evidence type="ECO:0000256" key="8">
    <source>
        <dbReference type="ARBA" id="ARBA00022918"/>
    </source>
</evidence>
<dbReference type="PROSITE" id="PS00141">
    <property type="entry name" value="ASP_PROTEASE"/>
    <property type="match status" value="1"/>
</dbReference>
<dbReference type="SUPFAM" id="SSF56672">
    <property type="entry name" value="DNA/RNA polymerases"/>
    <property type="match status" value="1"/>
</dbReference>
<dbReference type="Pfam" id="PF00078">
    <property type="entry name" value="RVT_1"/>
    <property type="match status" value="1"/>
</dbReference>
<dbReference type="CDD" id="cd09274">
    <property type="entry name" value="RNase_HI_RT_Ty3"/>
    <property type="match status" value="1"/>
</dbReference>
<organism evidence="10 11">
    <name type="scientific">Juglans regia</name>
    <name type="common">English walnut</name>
    <dbReference type="NCBI Taxonomy" id="51240"/>
    <lineage>
        <taxon>Eukaryota</taxon>
        <taxon>Viridiplantae</taxon>
        <taxon>Streptophyta</taxon>
        <taxon>Embryophyta</taxon>
        <taxon>Tracheophyta</taxon>
        <taxon>Spermatophyta</taxon>
        <taxon>Magnoliopsida</taxon>
        <taxon>eudicotyledons</taxon>
        <taxon>Gunneridae</taxon>
        <taxon>Pentapetalae</taxon>
        <taxon>rosids</taxon>
        <taxon>fabids</taxon>
        <taxon>Fagales</taxon>
        <taxon>Juglandaceae</taxon>
        <taxon>Juglans</taxon>
    </lineage>
</organism>
<dbReference type="InterPro" id="IPR041373">
    <property type="entry name" value="RT_RNaseH"/>
</dbReference>
<dbReference type="Pfam" id="PF17917">
    <property type="entry name" value="RT_RNaseH"/>
    <property type="match status" value="1"/>
</dbReference>
<dbReference type="PROSITE" id="PS50878">
    <property type="entry name" value="RT_POL"/>
    <property type="match status" value="1"/>
</dbReference>
<dbReference type="KEGG" id="jre:108987985"/>
<dbReference type="EC" id="2.7.7.49" evidence="1"/>
<dbReference type="Pfam" id="PF08284">
    <property type="entry name" value="RVP_2"/>
    <property type="match status" value="1"/>
</dbReference>
<keyword evidence="3" id="KW-0808">Transferase</keyword>
<dbReference type="CDD" id="cd00303">
    <property type="entry name" value="retropepsin_like"/>
    <property type="match status" value="1"/>
</dbReference>
<evidence type="ECO:0000256" key="2">
    <source>
        <dbReference type="ARBA" id="ARBA00022670"/>
    </source>
</evidence>
<dbReference type="InterPro" id="IPR043128">
    <property type="entry name" value="Rev_trsase/Diguanyl_cyclase"/>
</dbReference>
<dbReference type="GeneID" id="108987985"/>
<dbReference type="Pfam" id="PF03732">
    <property type="entry name" value="Retrotrans_gag"/>
    <property type="match status" value="1"/>
</dbReference>
<keyword evidence="6" id="KW-0255">Endonuclease</keyword>
<keyword evidence="10" id="KW-1185">Reference proteome</keyword>
<dbReference type="Gene3D" id="3.30.70.270">
    <property type="match status" value="2"/>
</dbReference>
<keyword evidence="5" id="KW-0540">Nuclease</keyword>
<dbReference type="FunFam" id="3.10.10.10:FF:000007">
    <property type="entry name" value="Retrovirus-related Pol polyprotein from transposon 17.6-like Protein"/>
    <property type="match status" value="1"/>
</dbReference>
<dbReference type="Gene3D" id="2.40.70.10">
    <property type="entry name" value="Acid Proteases"/>
    <property type="match status" value="1"/>
</dbReference>
<dbReference type="STRING" id="51240.A0A2I4EB40"/>
<evidence type="ECO:0000256" key="9">
    <source>
        <dbReference type="SAM" id="MobiDB-lite"/>
    </source>
</evidence>
<dbReference type="PANTHER" id="PTHR37984:SF5">
    <property type="entry name" value="PROTEIN NYNRIN-LIKE"/>
    <property type="match status" value="1"/>
</dbReference>
<dbReference type="CDD" id="cd01647">
    <property type="entry name" value="RT_LTR"/>
    <property type="match status" value="1"/>
</dbReference>
<keyword evidence="7" id="KW-0378">Hydrolase</keyword>
<sequence length="1006" mass="114946">MAEGTRLKDLQEGFTSFKRSTESQMSTFGVELLAVRKQLDIMMQQFSSLAADLKKENTNQSNNSENKGGPQMMNHSGELLPRSVRLEFPVFDGEDPHAWLYKVKQFFTFHNTLPEHRLRLVSFHMVGKALIWFQGLDESGLLGEWEEFVNALLIRFGPCSLEDPLEQLIRLRQEGTVEEYKSEFELIANRLRRLSKMDKLSCFVSGLKDDIRLTVKMFNPTNLLTAYRLARIQEERVSLHKKPNTRPPSFHYTEPAHIKYQPPQSQSQPTTEPNHSFNKAVVPVHKISPNQMKIRREKGLCYHCDSKWHPGHRCNSPKLYLIEEVVEDSIEPLNDTGQFLDQPENKELYKGEMALQQTPEISLHAIIGSMNPKTMRVKGKIGNQWVVILIDSGSTHNFLDPAVLSRVHIPLVDEDKIRVKVANGEMVNSEGKVKGVNVSVQGSCFLVDMYVLVLTGCDMVLGVHWLQGLGPILWNFKELTMQFTVQQTVVQLKGLTGSTWIEEGHIHKCSQMESKGIILQFIEQTTKPQANQIPEHIQKLLNDYLDIFSTPKGLPPTRSHDHVINLQPGTNPISVRPYRYPYFQKDEIEKIVMELLDSGVIRPSQSPYSSPVLLVRKADGSWRLCVDYRVLNSATIKDKYHIPVVEELLDELHGAKVFSKLDLRSGYHQIRVKPEDIPKTAFRTHEGHYEFLVMPFGLTNAPSTFQSLMNQVFKLYLRKFILVFFDDILVYSQDAVAHLNHLKITFDALRQHQLFAKMSKCSFGLAEVSYLGHLIYGQGVRANPEKLKAMLDWPTPRSVKDLKGFLGLTGYYRRFIKGYGVVAAKLTELLKKEDFHSPFAIECDASREAIGAVLMQSGKPIAFFNKALKGRAVSMSTYEKEFFALVSVVQKWRHYLLGQAFVVKTDHQSLKFLLEQRVGTTMQQKWISKVLGYDFVVEFKKGRENVVADALSRQREEITATLAVISLPSWDWVEEIKTLYSGDPIVQGLWRKHQAGDLSIPYTVKN</sequence>
<gene>
    <name evidence="11" type="primary">LOC108987985</name>
</gene>
<reference evidence="11" key="1">
    <citation type="submission" date="2025-08" db="UniProtKB">
        <authorList>
            <consortium name="RefSeq"/>
        </authorList>
    </citation>
    <scope>IDENTIFICATION</scope>
    <source>
        <tissue evidence="11">Leaves</tissue>
    </source>
</reference>
<evidence type="ECO:0000256" key="7">
    <source>
        <dbReference type="ARBA" id="ARBA00022801"/>
    </source>
</evidence>
<dbReference type="SUPFAM" id="SSF50630">
    <property type="entry name" value="Acid proteases"/>
    <property type="match status" value="1"/>
</dbReference>
<proteinExistence type="predicted"/>
<evidence type="ECO:0000256" key="1">
    <source>
        <dbReference type="ARBA" id="ARBA00012493"/>
    </source>
</evidence>
<protein>
    <recommendedName>
        <fullName evidence="1">RNA-directed DNA polymerase</fullName>
        <ecNumber evidence="1">2.7.7.49</ecNumber>
    </recommendedName>
</protein>
<dbReference type="PANTHER" id="PTHR37984">
    <property type="entry name" value="PROTEIN CBG26694"/>
    <property type="match status" value="1"/>
</dbReference>
<evidence type="ECO:0000313" key="10">
    <source>
        <dbReference type="Proteomes" id="UP000235220"/>
    </source>
</evidence>
<dbReference type="Gene3D" id="3.10.10.10">
    <property type="entry name" value="HIV Type 1 Reverse Transcriptase, subunit A, domain 1"/>
    <property type="match status" value="1"/>
</dbReference>